<feature type="region of interest" description="Disordered" evidence="1">
    <location>
        <begin position="241"/>
        <end position="310"/>
    </location>
</feature>
<dbReference type="VEuPathDB" id="FungiDB:A1O9_06817"/>
<reference evidence="2 3" key="1">
    <citation type="submission" date="2013-03" db="EMBL/GenBank/DDBJ databases">
        <title>The Genome Sequence of Exophiala aquamarina CBS 119918.</title>
        <authorList>
            <consortium name="The Broad Institute Genomics Platform"/>
            <person name="Cuomo C."/>
            <person name="de Hoog S."/>
            <person name="Gorbushina A."/>
            <person name="Walker B."/>
            <person name="Young S.K."/>
            <person name="Zeng Q."/>
            <person name="Gargeya S."/>
            <person name="Fitzgerald M."/>
            <person name="Haas B."/>
            <person name="Abouelleil A."/>
            <person name="Allen A.W."/>
            <person name="Alvarado L."/>
            <person name="Arachchi H.M."/>
            <person name="Berlin A.M."/>
            <person name="Chapman S.B."/>
            <person name="Gainer-Dewar J."/>
            <person name="Goldberg J."/>
            <person name="Griggs A."/>
            <person name="Gujja S."/>
            <person name="Hansen M."/>
            <person name="Howarth C."/>
            <person name="Imamovic A."/>
            <person name="Ireland A."/>
            <person name="Larimer J."/>
            <person name="McCowan C."/>
            <person name="Murphy C."/>
            <person name="Pearson M."/>
            <person name="Poon T.W."/>
            <person name="Priest M."/>
            <person name="Roberts A."/>
            <person name="Saif S."/>
            <person name="Shea T."/>
            <person name="Sisk P."/>
            <person name="Sykes S."/>
            <person name="Wortman J."/>
            <person name="Nusbaum C."/>
            <person name="Birren B."/>
        </authorList>
    </citation>
    <scope>NUCLEOTIDE SEQUENCE [LARGE SCALE GENOMIC DNA]</scope>
    <source>
        <strain evidence="2 3">CBS 119918</strain>
    </source>
</reference>
<dbReference type="Proteomes" id="UP000027920">
    <property type="component" value="Unassembled WGS sequence"/>
</dbReference>
<evidence type="ECO:0000256" key="1">
    <source>
        <dbReference type="SAM" id="MobiDB-lite"/>
    </source>
</evidence>
<organism evidence="2 3">
    <name type="scientific">Exophiala aquamarina CBS 119918</name>
    <dbReference type="NCBI Taxonomy" id="1182545"/>
    <lineage>
        <taxon>Eukaryota</taxon>
        <taxon>Fungi</taxon>
        <taxon>Dikarya</taxon>
        <taxon>Ascomycota</taxon>
        <taxon>Pezizomycotina</taxon>
        <taxon>Eurotiomycetes</taxon>
        <taxon>Chaetothyriomycetidae</taxon>
        <taxon>Chaetothyriales</taxon>
        <taxon>Herpotrichiellaceae</taxon>
        <taxon>Exophiala</taxon>
    </lineage>
</organism>
<evidence type="ECO:0000313" key="3">
    <source>
        <dbReference type="Proteomes" id="UP000027920"/>
    </source>
</evidence>
<keyword evidence="3" id="KW-1185">Reference proteome</keyword>
<gene>
    <name evidence="2" type="ORF">A1O9_06817</name>
</gene>
<feature type="compositionally biased region" description="Basic and acidic residues" evidence="1">
    <location>
        <begin position="261"/>
        <end position="274"/>
    </location>
</feature>
<feature type="region of interest" description="Disordered" evidence="1">
    <location>
        <begin position="1"/>
        <end position="20"/>
    </location>
</feature>
<dbReference type="HOGENOM" id="CLU_005477_0_0_1"/>
<feature type="region of interest" description="Disordered" evidence="1">
    <location>
        <begin position="72"/>
        <end position="113"/>
    </location>
</feature>
<feature type="region of interest" description="Disordered" evidence="1">
    <location>
        <begin position="425"/>
        <end position="446"/>
    </location>
</feature>
<feature type="region of interest" description="Disordered" evidence="1">
    <location>
        <begin position="338"/>
        <end position="360"/>
    </location>
</feature>
<proteinExistence type="predicted"/>
<name>A0A072PBI2_9EURO</name>
<protein>
    <recommendedName>
        <fullName evidence="4">F-box domain-containing protein</fullName>
    </recommendedName>
</protein>
<accession>A0A072PBI2</accession>
<dbReference type="OrthoDB" id="4194555at2759"/>
<dbReference type="STRING" id="1182545.A0A072PBI2"/>
<comment type="caution">
    <text evidence="2">The sequence shown here is derived from an EMBL/GenBank/DDBJ whole genome shotgun (WGS) entry which is preliminary data.</text>
</comment>
<sequence>MTLRNPERLFTQEGYENDDEGDDFVPTLSQVIGQPVQPPIRHPTPDIIIHPIFTDFSPQTLAQYLRSEIEKLRTPAKHASSSTKGKGRTQYQPSSPPSRTRVSKYSRSASAKNIRPIFRPATVERLLQQESNATSSLAVTWAGEIPQTQPDDGANALSASDTRGLDPSPPDNSTLPAPLSSSPNSSQGQTSSSTSSARRSNRLAGRGPNLAGVADGQDHQLIGRRPSKDLLHSYRSICAADSENTDPTSTSLLGGSQSRRSNFEAHTKSKREAGRAVTDVSTTSLEETDVFGGQPSNKARPRKAPARPNDLVPVIPLDGYFADSESNSLHNLQEEDTLLGEGSGNSHSSHSHNLQEETTSSDTMLIAGNLDAMQLSFLERPPQSGTARSWAPVPFDYSQVVPESIPKSYTKDFLDLVRKPKIALATSAGDRDPQNADNPPAVAQSEERLDEKLFRLAEKSFPRVLPSTSLPFLMEPKTKISRAKGGRLAKLSDNAFSKTSPARGLEDFNADLWLSITKYLSTRDIGILRLVNSEFCEALSPIQFRNVVINFDKPLFNNCNDDWNSKSSYLPQNSMFQKYGDNLNQLGISFEYDIVGLSKARPKVIEKVQEAWFGSFTWPTEHYPRFPELQKIEDLVDNNRPLLKEAFKYVNKASELGLCIDSGHGWLEGPDMSDMAVLSRRASRGSKIFGKTFQGEDVLDKLCRNEYFKWAQQNSIHEAIKNAIQAPSYSASIAAVATEVRWLEKRPIREMDSFKIQHEQEDFDPESHVGGAPGSIAHHGVGNPNPHVNWAQINPGPPHNAAVRHQRVTGNRQASAKKQPQWPLIFNGHNIAAEMGGHCAFVQNKTALPLSADLRPGSLTEAQAQWLMETAWAQRAFLSAYTTAIITNKTNFTRIHTLRISKLSSGLLSSLAQKEFWTSLPSLGRLQMLISPDWRQEHITGDRFYQTSMPIPPHTAAEKFTQFLRLYVLPIESLHSLSIGYVGGGEHGVGIFARNQHVLPAPIVEDPRGWLHENDTGRPRSELTKFEHIRDLGFENCWFSPEMLQDFMSQSHDTSLHSLTLDSVSLLTQHDPSIDQPLTTGGSNLRCHHVREEWLHEELPSSATWTRVIDSITPGVTLMEHKYAAGLIDETTTPQPAKAFRGHIQKIILNSCGYVKITLPRGVTNTTFNQCSAVMHLVSPVDSGIRARRERFSRLINLTGTEMHDLGLPTPLGRMQDQHDIGSNRTMMSTSSPDGEVYPWLGTLTQCVHPIEKRVLEMAWGLKFGWSDRLERWASVEDGFYEGGTGRFTGIIDKDTRPQGKS</sequence>
<feature type="compositionally biased region" description="Polar residues" evidence="1">
    <location>
        <begin position="79"/>
        <end position="111"/>
    </location>
</feature>
<feature type="compositionally biased region" description="Low complexity" evidence="1">
    <location>
        <begin position="172"/>
        <end position="204"/>
    </location>
</feature>
<dbReference type="GeneID" id="25281732"/>
<evidence type="ECO:0008006" key="4">
    <source>
        <dbReference type="Google" id="ProtNLM"/>
    </source>
</evidence>
<evidence type="ECO:0000313" key="2">
    <source>
        <dbReference type="EMBL" id="KEF56628.1"/>
    </source>
</evidence>
<feature type="region of interest" description="Disordered" evidence="1">
    <location>
        <begin position="145"/>
        <end position="222"/>
    </location>
</feature>
<dbReference type="RefSeq" id="XP_013259218.1">
    <property type="nucleotide sequence ID" value="XM_013403764.1"/>
</dbReference>
<feature type="compositionally biased region" description="Polar residues" evidence="1">
    <location>
        <begin position="245"/>
        <end position="260"/>
    </location>
</feature>
<dbReference type="EMBL" id="AMGV01000005">
    <property type="protein sequence ID" value="KEF56628.1"/>
    <property type="molecule type" value="Genomic_DNA"/>
</dbReference>